<organism evidence="1 2">
    <name type="scientific">Sphagnum troendelagicum</name>
    <dbReference type="NCBI Taxonomy" id="128251"/>
    <lineage>
        <taxon>Eukaryota</taxon>
        <taxon>Viridiplantae</taxon>
        <taxon>Streptophyta</taxon>
        <taxon>Embryophyta</taxon>
        <taxon>Bryophyta</taxon>
        <taxon>Sphagnophytina</taxon>
        <taxon>Sphagnopsida</taxon>
        <taxon>Sphagnales</taxon>
        <taxon>Sphagnaceae</taxon>
        <taxon>Sphagnum</taxon>
    </lineage>
</organism>
<evidence type="ECO:0000313" key="2">
    <source>
        <dbReference type="Proteomes" id="UP001497512"/>
    </source>
</evidence>
<name>A0ABP0UHW3_9BRYO</name>
<accession>A0ABP0UHW3</accession>
<proteinExistence type="predicted"/>
<keyword evidence="2" id="KW-1185">Reference proteome</keyword>
<gene>
    <name evidence="1" type="ORF">CSSPTR1EN2_LOCUS15808</name>
</gene>
<evidence type="ECO:0000313" key="1">
    <source>
        <dbReference type="EMBL" id="CAK9221142.1"/>
    </source>
</evidence>
<reference evidence="1" key="1">
    <citation type="submission" date="2024-02" db="EMBL/GenBank/DDBJ databases">
        <authorList>
            <consortium name="ELIXIR-Norway"/>
            <consortium name="Elixir Norway"/>
        </authorList>
    </citation>
    <scope>NUCLEOTIDE SEQUENCE</scope>
</reference>
<dbReference type="EMBL" id="OZ019895">
    <property type="protein sequence ID" value="CAK9221142.1"/>
    <property type="molecule type" value="Genomic_DNA"/>
</dbReference>
<sequence>MGLKIDNSSIDMRLSKMEAASENIAFLAIVGNLAVNQLMECKVVVAITTKAASTEAPKWTRVMVKNVRQVVSRVVETLVDVPK</sequence>
<dbReference type="Proteomes" id="UP001497512">
    <property type="component" value="Chromosome 3"/>
</dbReference>
<protein>
    <submittedName>
        <fullName evidence="1">Uncharacterized protein</fullName>
    </submittedName>
</protein>